<dbReference type="InterPro" id="IPR002053">
    <property type="entry name" value="Glyco_hydro_25"/>
</dbReference>
<dbReference type="PROSITE" id="PS51904">
    <property type="entry name" value="GLYCOSYL_HYDROL_F25_2"/>
    <property type="match status" value="1"/>
</dbReference>
<organism evidence="2 3">
    <name type="scientific">Lysinibacillus xylanilyticus</name>
    <dbReference type="NCBI Taxonomy" id="582475"/>
    <lineage>
        <taxon>Bacteria</taxon>
        <taxon>Bacillati</taxon>
        <taxon>Bacillota</taxon>
        <taxon>Bacilli</taxon>
        <taxon>Bacillales</taxon>
        <taxon>Bacillaceae</taxon>
        <taxon>Lysinibacillus</taxon>
    </lineage>
</organism>
<dbReference type="SUPFAM" id="SSF51445">
    <property type="entry name" value="(Trans)glycosidases"/>
    <property type="match status" value="1"/>
</dbReference>
<dbReference type="EMBL" id="PHQY01000586">
    <property type="protein sequence ID" value="PJO43931.1"/>
    <property type="molecule type" value="Genomic_DNA"/>
</dbReference>
<dbReference type="GO" id="GO:0016998">
    <property type="term" value="P:cell wall macromolecule catabolic process"/>
    <property type="evidence" value="ECO:0007669"/>
    <property type="project" value="InterPro"/>
</dbReference>
<evidence type="ECO:0000313" key="2">
    <source>
        <dbReference type="EMBL" id="PJO43931.1"/>
    </source>
</evidence>
<reference evidence="2 3" key="1">
    <citation type="submission" date="2017-11" db="EMBL/GenBank/DDBJ databases">
        <title>Bacterial isolate from king chilli rhizosphere.</title>
        <authorList>
            <person name="Takhelmayum P."/>
            <person name="Sarangthem I."/>
        </authorList>
    </citation>
    <scope>NUCLEOTIDE SEQUENCE [LARGE SCALE GENOMIC DNA]</scope>
    <source>
        <strain evidence="3">t26</strain>
    </source>
</reference>
<dbReference type="InterPro" id="IPR017853">
    <property type="entry name" value="GH"/>
</dbReference>
<gene>
    <name evidence="2" type="ORF">CWD94_10120</name>
</gene>
<dbReference type="Gene3D" id="3.20.20.80">
    <property type="entry name" value="Glycosidases"/>
    <property type="match status" value="1"/>
</dbReference>
<protein>
    <submittedName>
        <fullName evidence="2">Glycoside hydrolase family 25</fullName>
    </submittedName>
</protein>
<keyword evidence="2" id="KW-0378">Hydrolase</keyword>
<dbReference type="GO" id="GO:0016052">
    <property type="term" value="P:carbohydrate catabolic process"/>
    <property type="evidence" value="ECO:0007669"/>
    <property type="project" value="TreeGrafter"/>
</dbReference>
<dbReference type="Pfam" id="PF01183">
    <property type="entry name" value="Glyco_hydro_25"/>
    <property type="match status" value="1"/>
</dbReference>
<dbReference type="GO" id="GO:0009253">
    <property type="term" value="P:peptidoglycan catabolic process"/>
    <property type="evidence" value="ECO:0007669"/>
    <property type="project" value="InterPro"/>
</dbReference>
<sequence length="267" mass="30609">MSKIIDISHHQGDIDWSKASKEVDLAIIRTQYGTSTIDRKYVQNIEGCKKYNVPFGVYIYVTFKNKTEAWAEAKDFYERVQAHKPLFYVVDVEESFGSSVQNIVQGTQAFVDYLKGKGVKVGLYTGHHFYKPYKMDTVKNYDFLWIPRYSGTSAQGKKPDFACDLWQYTDSGTVVGIKGNVDLNVLNGSKTLTWFTNKNEEDNKPTEKDDDKMQFTNETTKAAVRDHIKQTVDKKLIDKLWLDKFDQGTITNGDYEGLKLIIAQRTS</sequence>
<proteinExistence type="inferred from homology"/>
<dbReference type="Proteomes" id="UP000232101">
    <property type="component" value="Unassembled WGS sequence"/>
</dbReference>
<dbReference type="GO" id="GO:0003796">
    <property type="term" value="F:lysozyme activity"/>
    <property type="evidence" value="ECO:0007669"/>
    <property type="project" value="InterPro"/>
</dbReference>
<evidence type="ECO:0000313" key="3">
    <source>
        <dbReference type="Proteomes" id="UP000232101"/>
    </source>
</evidence>
<comment type="similarity">
    <text evidence="1">Belongs to the glycosyl hydrolase 25 family.</text>
</comment>
<dbReference type="PANTHER" id="PTHR34135">
    <property type="entry name" value="LYSOZYME"/>
    <property type="match status" value="1"/>
</dbReference>
<accession>A0A2M9Q783</accession>
<dbReference type="RefSeq" id="WP_100542937.1">
    <property type="nucleotide sequence ID" value="NZ_PHQY01000586.1"/>
</dbReference>
<dbReference type="PANTHER" id="PTHR34135:SF1">
    <property type="entry name" value="GLYCOSYL HYDROLASE FAMILY 25"/>
    <property type="match status" value="1"/>
</dbReference>
<comment type="caution">
    <text evidence="2">The sequence shown here is derived from an EMBL/GenBank/DDBJ whole genome shotgun (WGS) entry which is preliminary data.</text>
</comment>
<dbReference type="AlphaFoldDB" id="A0A2M9Q783"/>
<evidence type="ECO:0000256" key="1">
    <source>
        <dbReference type="ARBA" id="ARBA00010646"/>
    </source>
</evidence>
<name>A0A2M9Q783_9BACI</name>